<keyword evidence="3 9" id="KW-0963">Cytoplasm</keyword>
<reference evidence="11" key="1">
    <citation type="submission" date="2016-10" db="EMBL/GenBank/DDBJ databases">
        <authorList>
            <person name="Varghese N."/>
            <person name="Submissions S."/>
        </authorList>
    </citation>
    <scope>NUCLEOTIDE SEQUENCE [LARGE SCALE GENOMIC DNA]</scope>
    <source>
        <strain evidence="11">CGMCC 1.10369</strain>
    </source>
</reference>
<dbReference type="Gene3D" id="3.40.50.620">
    <property type="entry name" value="HUPs"/>
    <property type="match status" value="1"/>
</dbReference>
<dbReference type="PANTHER" id="PTHR21299:SF1">
    <property type="entry name" value="PANTOATE--BETA-ALANINE LIGASE"/>
    <property type="match status" value="1"/>
</dbReference>
<keyword evidence="5 9" id="KW-0566">Pantothenate biosynthesis</keyword>
<keyword evidence="11" id="KW-1185">Reference proteome</keyword>
<evidence type="ECO:0000256" key="8">
    <source>
        <dbReference type="ARBA" id="ARBA00048258"/>
    </source>
</evidence>
<gene>
    <name evidence="9" type="primary">panC</name>
    <name evidence="10" type="ORF">SAMN04488053_101604</name>
</gene>
<evidence type="ECO:0000256" key="9">
    <source>
        <dbReference type="HAMAP-Rule" id="MF_00158"/>
    </source>
</evidence>
<comment type="subunit">
    <text evidence="9">Homodimer.</text>
</comment>
<feature type="binding site" evidence="9">
    <location>
        <begin position="30"/>
        <end position="37"/>
    </location>
    <ligand>
        <name>ATP</name>
        <dbReference type="ChEBI" id="CHEBI:30616"/>
    </ligand>
</feature>
<dbReference type="STRING" id="745820.SAMN04488053_101604"/>
<comment type="subcellular location">
    <subcellularLocation>
        <location evidence="9">Cytoplasm</location>
    </subcellularLocation>
</comment>
<feature type="binding site" evidence="9">
    <location>
        <position position="176"/>
    </location>
    <ligand>
        <name>ATP</name>
        <dbReference type="ChEBI" id="CHEBI:30616"/>
    </ligand>
</feature>
<dbReference type="InterPro" id="IPR042176">
    <property type="entry name" value="Pantoate_ligase_C"/>
</dbReference>
<dbReference type="FunFam" id="3.40.50.620:FF:000013">
    <property type="entry name" value="Pantothenate synthetase"/>
    <property type="match status" value="1"/>
</dbReference>
<evidence type="ECO:0000256" key="4">
    <source>
        <dbReference type="ARBA" id="ARBA00022598"/>
    </source>
</evidence>
<comment type="similarity">
    <text evidence="2 9">Belongs to the pantothenate synthetase family.</text>
</comment>
<dbReference type="PANTHER" id="PTHR21299">
    <property type="entry name" value="CYTIDYLATE KINASE/PANTOATE-BETA-ALANINE LIGASE"/>
    <property type="match status" value="1"/>
</dbReference>
<evidence type="ECO:0000256" key="1">
    <source>
        <dbReference type="ARBA" id="ARBA00004990"/>
    </source>
</evidence>
<dbReference type="Proteomes" id="UP000198778">
    <property type="component" value="Unassembled WGS sequence"/>
</dbReference>
<dbReference type="EMBL" id="FNIL01000001">
    <property type="protein sequence ID" value="SDN36538.1"/>
    <property type="molecule type" value="Genomic_DNA"/>
</dbReference>
<comment type="miscellaneous">
    <text evidence="9">The reaction proceeds by a bi uni uni bi ping pong mechanism.</text>
</comment>
<keyword evidence="7 9" id="KW-0067">ATP-binding</keyword>
<comment type="catalytic activity">
    <reaction evidence="8 9">
        <text>(R)-pantoate + beta-alanine + ATP = (R)-pantothenate + AMP + diphosphate + H(+)</text>
        <dbReference type="Rhea" id="RHEA:10912"/>
        <dbReference type="ChEBI" id="CHEBI:15378"/>
        <dbReference type="ChEBI" id="CHEBI:15980"/>
        <dbReference type="ChEBI" id="CHEBI:29032"/>
        <dbReference type="ChEBI" id="CHEBI:30616"/>
        <dbReference type="ChEBI" id="CHEBI:33019"/>
        <dbReference type="ChEBI" id="CHEBI:57966"/>
        <dbReference type="ChEBI" id="CHEBI:456215"/>
        <dbReference type="EC" id="6.3.2.1"/>
    </reaction>
</comment>
<feature type="binding site" evidence="9">
    <location>
        <begin position="184"/>
        <end position="187"/>
    </location>
    <ligand>
        <name>ATP</name>
        <dbReference type="ChEBI" id="CHEBI:30616"/>
    </ligand>
</feature>
<dbReference type="NCBIfam" id="TIGR00018">
    <property type="entry name" value="panC"/>
    <property type="match status" value="1"/>
</dbReference>
<evidence type="ECO:0000313" key="10">
    <source>
        <dbReference type="EMBL" id="SDN36538.1"/>
    </source>
</evidence>
<dbReference type="CDD" id="cd00560">
    <property type="entry name" value="PanC"/>
    <property type="match status" value="1"/>
</dbReference>
<protein>
    <recommendedName>
        <fullName evidence="9">Pantothenate synthetase</fullName>
        <shortName evidence="9">PS</shortName>
        <ecNumber evidence="9">6.3.2.1</ecNumber>
    </recommendedName>
    <alternativeName>
        <fullName evidence="9">Pantoate--beta-alanine ligase</fullName>
    </alternativeName>
    <alternativeName>
        <fullName evidence="9">Pantoate-activating enzyme</fullName>
    </alternativeName>
</protein>
<dbReference type="SUPFAM" id="SSF52374">
    <property type="entry name" value="Nucleotidylyl transferase"/>
    <property type="match status" value="1"/>
</dbReference>
<feature type="binding site" evidence="9">
    <location>
        <position position="153"/>
    </location>
    <ligand>
        <name>(R)-pantoate</name>
        <dbReference type="ChEBI" id="CHEBI:15980"/>
    </ligand>
</feature>
<evidence type="ECO:0000256" key="2">
    <source>
        <dbReference type="ARBA" id="ARBA00009256"/>
    </source>
</evidence>
<dbReference type="RefSeq" id="WP_090840429.1">
    <property type="nucleotide sequence ID" value="NZ_FNIL01000001.1"/>
</dbReference>
<dbReference type="GO" id="GO:0005524">
    <property type="term" value="F:ATP binding"/>
    <property type="evidence" value="ECO:0007669"/>
    <property type="project" value="UniProtKB-KW"/>
</dbReference>
<evidence type="ECO:0000256" key="5">
    <source>
        <dbReference type="ARBA" id="ARBA00022655"/>
    </source>
</evidence>
<evidence type="ECO:0000256" key="6">
    <source>
        <dbReference type="ARBA" id="ARBA00022741"/>
    </source>
</evidence>
<dbReference type="GO" id="GO:0015940">
    <property type="term" value="P:pantothenate biosynthetic process"/>
    <property type="evidence" value="ECO:0007669"/>
    <property type="project" value="UniProtKB-UniRule"/>
</dbReference>
<feature type="active site" description="Proton donor" evidence="9">
    <location>
        <position position="37"/>
    </location>
</feature>
<comment type="function">
    <text evidence="9">Catalyzes the condensation of pantoate with beta-alanine in an ATP-dependent reaction via a pantoyl-adenylate intermediate.</text>
</comment>
<dbReference type="InterPro" id="IPR003721">
    <property type="entry name" value="Pantoate_ligase"/>
</dbReference>
<evidence type="ECO:0000256" key="3">
    <source>
        <dbReference type="ARBA" id="ARBA00022490"/>
    </source>
</evidence>
<feature type="binding site" evidence="9">
    <location>
        <begin position="147"/>
        <end position="150"/>
    </location>
    <ligand>
        <name>ATP</name>
        <dbReference type="ChEBI" id="CHEBI:30616"/>
    </ligand>
</feature>
<feature type="binding site" evidence="9">
    <location>
        <position position="61"/>
    </location>
    <ligand>
        <name>beta-alanine</name>
        <dbReference type="ChEBI" id="CHEBI:57966"/>
    </ligand>
</feature>
<dbReference type="HAMAP" id="MF_00158">
    <property type="entry name" value="PanC"/>
    <property type="match status" value="1"/>
</dbReference>
<dbReference type="InterPro" id="IPR014729">
    <property type="entry name" value="Rossmann-like_a/b/a_fold"/>
</dbReference>
<dbReference type="OrthoDB" id="9773087at2"/>
<organism evidence="10 11">
    <name type="scientific">Alkalicoccus daliensis</name>
    <dbReference type="NCBI Taxonomy" id="745820"/>
    <lineage>
        <taxon>Bacteria</taxon>
        <taxon>Bacillati</taxon>
        <taxon>Bacillota</taxon>
        <taxon>Bacilli</taxon>
        <taxon>Bacillales</taxon>
        <taxon>Bacillaceae</taxon>
        <taxon>Alkalicoccus</taxon>
    </lineage>
</organism>
<accession>A0A1H0ASM2</accession>
<dbReference type="GO" id="GO:0004592">
    <property type="term" value="F:pantoate-beta-alanine ligase activity"/>
    <property type="evidence" value="ECO:0007669"/>
    <property type="project" value="UniProtKB-UniRule"/>
</dbReference>
<dbReference type="EC" id="6.3.2.1" evidence="9"/>
<dbReference type="UniPathway" id="UPA00028">
    <property type="reaction ID" value="UER00005"/>
</dbReference>
<keyword evidence="4 9" id="KW-0436">Ligase</keyword>
<evidence type="ECO:0000256" key="7">
    <source>
        <dbReference type="ARBA" id="ARBA00022840"/>
    </source>
</evidence>
<feature type="binding site" evidence="9">
    <location>
        <position position="61"/>
    </location>
    <ligand>
        <name>(R)-pantoate</name>
        <dbReference type="ChEBI" id="CHEBI:15980"/>
    </ligand>
</feature>
<evidence type="ECO:0000313" key="11">
    <source>
        <dbReference type="Proteomes" id="UP000198778"/>
    </source>
</evidence>
<dbReference type="AlphaFoldDB" id="A0A1H0ASM2"/>
<dbReference type="Gene3D" id="3.30.1300.10">
    <property type="entry name" value="Pantoate-beta-alanine ligase, C-terminal domain"/>
    <property type="match status" value="1"/>
</dbReference>
<name>A0A1H0ASM2_9BACI</name>
<proteinExistence type="inferred from homology"/>
<comment type="pathway">
    <text evidence="1 9">Cofactor biosynthesis; (R)-pantothenate biosynthesis; (R)-pantothenate from (R)-pantoate and beta-alanine: step 1/1.</text>
</comment>
<keyword evidence="6 9" id="KW-0547">Nucleotide-binding</keyword>
<dbReference type="Pfam" id="PF02569">
    <property type="entry name" value="Pantoate_ligase"/>
    <property type="match status" value="1"/>
</dbReference>
<sequence length="287" mass="32293">MKQIRTLQELNEYLSSEKQAGKTIGFVPTMGYLHEGHLQLAAQAVNKYDCVVMSIFVNPLQFGAGEDFETYPRDEQRDSRLAQNAGIDVLFIPEMEEMYPQKMTISLKVNEGADILCGKSRPGHFDGVATVVMKLFHMVEPDGAFFGQKDAQQVAVIKNMVRDFNMNIHIHTVPVVREKDGLAMSSRNIRLTAVERQEAPQIYQLLKDIVKMTEKNKTSVSSAEAKAYFQDHLHGKIDYVEILTFPDLLPPAPSYKGKLLAAAAVQYSQARLIDNIIWESGKDEQNV</sequence>
<dbReference type="GO" id="GO:0005829">
    <property type="term" value="C:cytosol"/>
    <property type="evidence" value="ECO:0007669"/>
    <property type="project" value="TreeGrafter"/>
</dbReference>